<reference evidence="2 3" key="1">
    <citation type="journal article" date="2013" name="BMC Genomics">
        <title>Reconstruction of the lipid metabolism for the microalga Monoraphidium neglectum from its genome sequence reveals characteristics suitable for biofuel production.</title>
        <authorList>
            <person name="Bogen C."/>
            <person name="Al-Dilaimi A."/>
            <person name="Albersmeier A."/>
            <person name="Wichmann J."/>
            <person name="Grundmann M."/>
            <person name="Rupp O."/>
            <person name="Lauersen K.J."/>
            <person name="Blifernez-Klassen O."/>
            <person name="Kalinowski J."/>
            <person name="Goesmann A."/>
            <person name="Mussgnug J.H."/>
            <person name="Kruse O."/>
        </authorList>
    </citation>
    <scope>NUCLEOTIDE SEQUENCE [LARGE SCALE GENOMIC DNA]</scope>
    <source>
        <strain evidence="2 3">SAG 48.87</strain>
    </source>
</reference>
<sequence length="103" mass="9925">MAAPLVALGTEATEPCGTMAAQLWPRPFGPAAGTHMLAASSPLLDQPALDAQLLIARAAAAGPGGSVAAACPGGAIVAPPPLKLLPPEEQKGDPGGAVQGSVV</sequence>
<dbReference type="RefSeq" id="XP_013898530.1">
    <property type="nucleotide sequence ID" value="XM_014043076.1"/>
</dbReference>
<proteinExistence type="predicted"/>
<dbReference type="GeneID" id="25741330"/>
<name>A0A0D2MZF1_9CHLO</name>
<protein>
    <submittedName>
        <fullName evidence="2">Uncharacterized protein</fullName>
    </submittedName>
</protein>
<feature type="region of interest" description="Disordered" evidence="1">
    <location>
        <begin position="79"/>
        <end position="103"/>
    </location>
</feature>
<evidence type="ECO:0000313" key="3">
    <source>
        <dbReference type="Proteomes" id="UP000054498"/>
    </source>
</evidence>
<accession>A0A0D2MZF1</accession>
<feature type="compositionally biased region" description="Gly residues" evidence="1">
    <location>
        <begin position="93"/>
        <end position="103"/>
    </location>
</feature>
<dbReference type="KEGG" id="mng:MNEG_8454"/>
<dbReference type="AlphaFoldDB" id="A0A0D2MZF1"/>
<organism evidence="2 3">
    <name type="scientific">Monoraphidium neglectum</name>
    <dbReference type="NCBI Taxonomy" id="145388"/>
    <lineage>
        <taxon>Eukaryota</taxon>
        <taxon>Viridiplantae</taxon>
        <taxon>Chlorophyta</taxon>
        <taxon>core chlorophytes</taxon>
        <taxon>Chlorophyceae</taxon>
        <taxon>CS clade</taxon>
        <taxon>Sphaeropleales</taxon>
        <taxon>Selenastraceae</taxon>
        <taxon>Monoraphidium</taxon>
    </lineage>
</organism>
<evidence type="ECO:0000313" key="2">
    <source>
        <dbReference type="EMBL" id="KIY99510.1"/>
    </source>
</evidence>
<gene>
    <name evidence="2" type="ORF">MNEG_8454</name>
</gene>
<keyword evidence="3" id="KW-1185">Reference proteome</keyword>
<dbReference type="EMBL" id="KK101827">
    <property type="protein sequence ID" value="KIY99510.1"/>
    <property type="molecule type" value="Genomic_DNA"/>
</dbReference>
<evidence type="ECO:0000256" key="1">
    <source>
        <dbReference type="SAM" id="MobiDB-lite"/>
    </source>
</evidence>
<dbReference type="Proteomes" id="UP000054498">
    <property type="component" value="Unassembled WGS sequence"/>
</dbReference>